<dbReference type="Proteomes" id="UP000004619">
    <property type="component" value="Unassembled WGS sequence"/>
</dbReference>
<proteinExistence type="predicted"/>
<accession>C7H1A2</accession>
<keyword evidence="2" id="KW-1185">Reference proteome</keyword>
<dbReference type="STRING" id="411483.FAEPRAA2165_00040"/>
<dbReference type="EMBL" id="ACOP02000003">
    <property type="protein sequence ID" value="EEU98112.1"/>
    <property type="molecule type" value="Genomic_DNA"/>
</dbReference>
<dbReference type="HOGENOM" id="CLU_2522622_0_0_9"/>
<name>C7H1A2_FAED2</name>
<evidence type="ECO:0000313" key="2">
    <source>
        <dbReference type="Proteomes" id="UP000004619"/>
    </source>
</evidence>
<evidence type="ECO:0000313" key="1">
    <source>
        <dbReference type="EMBL" id="EEU98112.1"/>
    </source>
</evidence>
<reference evidence="1" key="1">
    <citation type="submission" date="2009-08" db="EMBL/GenBank/DDBJ databases">
        <authorList>
            <person name="Weinstock G."/>
            <person name="Sodergren E."/>
            <person name="Clifton S."/>
            <person name="Fulton L."/>
            <person name="Fulton B."/>
            <person name="Courtney L."/>
            <person name="Fronick C."/>
            <person name="Harrison M."/>
            <person name="Strong C."/>
            <person name="Farmer C."/>
            <person name="Delahaunty K."/>
            <person name="Markovic C."/>
            <person name="Hall O."/>
            <person name="Minx P."/>
            <person name="Tomlinson C."/>
            <person name="Mitreva M."/>
            <person name="Nelson J."/>
            <person name="Hou S."/>
            <person name="Wollam A."/>
            <person name="Pepin K.H."/>
            <person name="Johnson M."/>
            <person name="Bhonagiri V."/>
            <person name="Nash W.E."/>
            <person name="Warren W."/>
            <person name="Chinwalla A."/>
            <person name="Mardis E.R."/>
            <person name="Wilson R.K."/>
        </authorList>
    </citation>
    <scope>NUCLEOTIDE SEQUENCE [LARGE SCALE GENOMIC DNA]</scope>
    <source>
        <strain evidence="1">A2-165</strain>
    </source>
</reference>
<dbReference type="AlphaFoldDB" id="C7H1A2"/>
<sequence>MAFQRLLCCWHGGLFVWSFFWAFCTGKPLFCLKLTDSDGFCMRVSPFTEEILGKTERKSEKTFQTRFQSSMYTRTLFFIKNVLC</sequence>
<protein>
    <submittedName>
        <fullName evidence="1">Uncharacterized protein</fullName>
    </submittedName>
</protein>
<comment type="caution">
    <text evidence="1">The sequence shown here is derived from an EMBL/GenBank/DDBJ whole genome shotgun (WGS) entry which is preliminary data.</text>
</comment>
<gene>
    <name evidence="1" type="ORF">FAEPRAA2165_00040</name>
</gene>
<organism evidence="1 2">
    <name type="scientific">Faecalibacterium duncaniae (strain DSM 17677 / JCM 31915 / A2-165)</name>
    <name type="common">Faecalibacterium prausnitzii</name>
    <dbReference type="NCBI Taxonomy" id="411483"/>
    <lineage>
        <taxon>Bacteria</taxon>
        <taxon>Bacillati</taxon>
        <taxon>Bacillota</taxon>
        <taxon>Clostridia</taxon>
        <taxon>Eubacteriales</taxon>
        <taxon>Oscillospiraceae</taxon>
        <taxon>Faecalibacterium</taxon>
    </lineage>
</organism>